<name>A0A7H4MHJ1_KLEVA</name>
<accession>A0A7H4MHJ1</accession>
<gene>
    <name evidence="1" type="ORF">NCTC9177_03678</name>
    <name evidence="2" type="ORF">NCTC9177_07271</name>
</gene>
<dbReference type="EMBL" id="UGKR01000003">
    <property type="protein sequence ID" value="STS93295.1"/>
    <property type="molecule type" value="Genomic_DNA"/>
</dbReference>
<evidence type="ECO:0000313" key="1">
    <source>
        <dbReference type="EMBL" id="STS89791.1"/>
    </source>
</evidence>
<dbReference type="EMBL" id="UGKR01000003">
    <property type="protein sequence ID" value="STS89791.1"/>
    <property type="molecule type" value="Genomic_DNA"/>
</dbReference>
<dbReference type="Proteomes" id="UP000254545">
    <property type="component" value="Unassembled WGS sequence"/>
</dbReference>
<proteinExistence type="predicted"/>
<evidence type="ECO:0000313" key="2">
    <source>
        <dbReference type="EMBL" id="STS93295.1"/>
    </source>
</evidence>
<evidence type="ECO:0000313" key="3">
    <source>
        <dbReference type="Proteomes" id="UP000254545"/>
    </source>
</evidence>
<protein>
    <submittedName>
        <fullName evidence="1">Uncharacterized protein</fullName>
    </submittedName>
</protein>
<sequence>MRIDIYKIGKIYFLLVSPIKLSVAQDLEARFGDRVIIAAFGTDITSMGLAPGDEIVSAGYHLHSLDTAVFVALHHAIGADTPIMIVNKGVEKTYLTAALVEGGEMTANAIQKAVIYSVIQTHQGVQPEHVQSVQKARKTRP</sequence>
<comment type="caution">
    <text evidence="1">The sequence shown here is derived from an EMBL/GenBank/DDBJ whole genome shotgun (WGS) entry which is preliminary data.</text>
</comment>
<dbReference type="AlphaFoldDB" id="A0A7H4MHJ1"/>
<organism evidence="1 3">
    <name type="scientific">Klebsiella variicola</name>
    <dbReference type="NCBI Taxonomy" id="244366"/>
    <lineage>
        <taxon>Bacteria</taxon>
        <taxon>Pseudomonadati</taxon>
        <taxon>Pseudomonadota</taxon>
        <taxon>Gammaproteobacteria</taxon>
        <taxon>Enterobacterales</taxon>
        <taxon>Enterobacteriaceae</taxon>
        <taxon>Klebsiella/Raoultella group</taxon>
        <taxon>Klebsiella</taxon>
        <taxon>Klebsiella pneumoniae complex</taxon>
    </lineage>
</organism>
<reference evidence="1 3" key="1">
    <citation type="submission" date="2018-06" db="EMBL/GenBank/DDBJ databases">
        <authorList>
            <consortium name="Pathogen Informatics"/>
            <person name="Doyle S."/>
        </authorList>
    </citation>
    <scope>NUCLEOTIDE SEQUENCE [LARGE SCALE GENOMIC DNA]</scope>
    <source>
        <strain evidence="1 3">NCTC9177</strain>
    </source>
</reference>
<dbReference type="RefSeq" id="WP_122463860.1">
    <property type="nucleotide sequence ID" value="NZ_JASUXA010000001.1"/>
</dbReference>